<keyword evidence="2" id="KW-1133">Transmembrane helix</keyword>
<reference evidence="4" key="1">
    <citation type="submission" date="2017-05" db="EMBL/GenBank/DDBJ databases">
        <authorList>
            <person name="Macchi M."/>
            <person name="Festa S."/>
            <person name="Coppotelli B.M."/>
            <person name="Morelli I.S."/>
        </authorList>
    </citation>
    <scope>NUCLEOTIDE SEQUENCE [LARGE SCALE GENOMIC DNA]</scope>
    <source>
        <strain evidence="4">I</strain>
    </source>
</reference>
<dbReference type="PANTHER" id="PTHR40278">
    <property type="entry name" value="DNA UTILIZATION PROTEIN HOFN"/>
    <property type="match status" value="1"/>
</dbReference>
<keyword evidence="4" id="KW-1185">Reference proteome</keyword>
<protein>
    <recommendedName>
        <fullName evidence="5">Fimbrial assembly protein</fullName>
    </recommendedName>
</protein>
<dbReference type="Pfam" id="PF05137">
    <property type="entry name" value="PilN"/>
    <property type="match status" value="1"/>
</dbReference>
<dbReference type="EMBL" id="NHON01000060">
    <property type="protein sequence ID" value="OWJ64346.1"/>
    <property type="molecule type" value="Genomic_DNA"/>
</dbReference>
<keyword evidence="2" id="KW-0812">Transmembrane</keyword>
<dbReference type="Proteomes" id="UP000196655">
    <property type="component" value="Unassembled WGS sequence"/>
</dbReference>
<feature type="region of interest" description="Disordered" evidence="1">
    <location>
        <begin position="315"/>
        <end position="335"/>
    </location>
</feature>
<sequence>MGRFLSWWFGELEGFLPERLTGTVGPRHHLPVAKPTGHGWVVEVGARVQNLADWAVRNRRSPVVLHLPPEAGLSRELTLPTTATSSLPHLLRREMDRLMPWPGDRVWLAAQVLHRVEGGRKIEAELTVVPDAAVEPARRALAGLDVLIAAVELDGPGGKRILLPPGEDRAATGRRRLRRAALAIAALFAVAVVGTGGWIGWQGWQRGQEIAALQGRVASARPAAEEVRQLRQEIAELSDSRRFIADKRRTVPAASIVLESVSRLLPDDVWLSDLSISDASLRAGGSAADASALIGVFEGSGRFADARFLAPSTRDRETGRDRFSVGARIQPRLEP</sequence>
<evidence type="ECO:0000256" key="1">
    <source>
        <dbReference type="SAM" id="MobiDB-lite"/>
    </source>
</evidence>
<comment type="caution">
    <text evidence="3">The sequence shown here is derived from an EMBL/GenBank/DDBJ whole genome shotgun (WGS) entry which is preliminary data.</text>
</comment>
<gene>
    <name evidence="3" type="ORF">BWR60_25075</name>
</gene>
<dbReference type="PANTHER" id="PTHR40278:SF1">
    <property type="entry name" value="DNA UTILIZATION PROTEIN HOFN"/>
    <property type="match status" value="1"/>
</dbReference>
<evidence type="ECO:0008006" key="5">
    <source>
        <dbReference type="Google" id="ProtNLM"/>
    </source>
</evidence>
<dbReference type="AlphaFoldDB" id="A0A211ZGM3"/>
<keyword evidence="2" id="KW-0472">Membrane</keyword>
<feature type="transmembrane region" description="Helical" evidence="2">
    <location>
        <begin position="180"/>
        <end position="201"/>
    </location>
</feature>
<evidence type="ECO:0000256" key="2">
    <source>
        <dbReference type="SAM" id="Phobius"/>
    </source>
</evidence>
<name>A0A211ZGM3_9PROT</name>
<accession>A0A211ZGM3</accession>
<evidence type="ECO:0000313" key="4">
    <source>
        <dbReference type="Proteomes" id="UP000196655"/>
    </source>
</evidence>
<dbReference type="InterPro" id="IPR007813">
    <property type="entry name" value="PilN"/>
</dbReference>
<organism evidence="3 4">
    <name type="scientific">Inquilinus limosus</name>
    <dbReference type="NCBI Taxonomy" id="171674"/>
    <lineage>
        <taxon>Bacteria</taxon>
        <taxon>Pseudomonadati</taxon>
        <taxon>Pseudomonadota</taxon>
        <taxon>Alphaproteobacteria</taxon>
        <taxon>Rhodospirillales</taxon>
        <taxon>Rhodospirillaceae</taxon>
        <taxon>Inquilinus</taxon>
    </lineage>
</organism>
<dbReference type="InterPro" id="IPR052534">
    <property type="entry name" value="Extracell_DNA_Util/SecSys_Comp"/>
</dbReference>
<proteinExistence type="predicted"/>
<evidence type="ECO:0000313" key="3">
    <source>
        <dbReference type="EMBL" id="OWJ64346.1"/>
    </source>
</evidence>